<organism evidence="2">
    <name type="scientific">Siphoviridae sp. ct5zp6</name>
    <dbReference type="NCBI Taxonomy" id="2826296"/>
    <lineage>
        <taxon>Viruses</taxon>
        <taxon>Duplodnaviria</taxon>
        <taxon>Heunggongvirae</taxon>
        <taxon>Uroviricota</taxon>
        <taxon>Caudoviricetes</taxon>
    </lineage>
</organism>
<dbReference type="SUPFAM" id="SSF88659">
    <property type="entry name" value="Sigma3 and sigma4 domains of RNA polymerase sigma factors"/>
    <property type="match status" value="1"/>
</dbReference>
<dbReference type="EMBL" id="BK015240">
    <property type="protein sequence ID" value="DAD97429.1"/>
    <property type="molecule type" value="Genomic_DNA"/>
</dbReference>
<feature type="coiled-coil region" evidence="1">
    <location>
        <begin position="11"/>
        <end position="38"/>
    </location>
</feature>
<dbReference type="Gene3D" id="1.20.140.160">
    <property type="match status" value="1"/>
</dbReference>
<evidence type="ECO:0008006" key="3">
    <source>
        <dbReference type="Google" id="ProtNLM"/>
    </source>
</evidence>
<protein>
    <recommendedName>
        <fullName evidence="3">RNA polymerase sigma-70 region 4 domain-containing protein</fullName>
    </recommendedName>
</protein>
<keyword evidence="1" id="KW-0175">Coiled coil</keyword>
<dbReference type="InterPro" id="IPR013324">
    <property type="entry name" value="RNA_pol_sigma_r3/r4-like"/>
</dbReference>
<proteinExistence type="predicted"/>
<reference evidence="2" key="1">
    <citation type="journal article" date="2021" name="Proc. Natl. Acad. Sci. U.S.A.">
        <title>A Catalog of Tens of Thousands of Viruses from Human Metagenomes Reveals Hidden Associations with Chronic Diseases.</title>
        <authorList>
            <person name="Tisza M.J."/>
            <person name="Buck C.B."/>
        </authorList>
    </citation>
    <scope>NUCLEOTIDE SEQUENCE</scope>
    <source>
        <strain evidence="2">Ct5zp6</strain>
    </source>
</reference>
<evidence type="ECO:0000256" key="1">
    <source>
        <dbReference type="SAM" id="Coils"/>
    </source>
</evidence>
<evidence type="ECO:0000313" key="2">
    <source>
        <dbReference type="EMBL" id="DAD97429.1"/>
    </source>
</evidence>
<sequence>MPVEMTENDKKKEFLRRYRECERREQEILEEIQRLRMDQMFPSMVNDGMPKGSQQSDLSDYVVAMERQIGRLKRERLKKARTREQIDLAIRRMKNPDEQRVLRLRYLWGLNWKEIGEKMGYNERQPQRIHGSALNNFKMS</sequence>
<name>A0A8S5NRK2_9CAUD</name>
<accession>A0A8S5NRK2</accession>